<reference evidence="2 3" key="1">
    <citation type="submission" date="2018-08" db="EMBL/GenBank/DDBJ databases">
        <title>A genome reference for cultivated species of the human gut microbiota.</title>
        <authorList>
            <person name="Zou Y."/>
            <person name="Xue W."/>
            <person name="Luo G."/>
        </authorList>
    </citation>
    <scope>NUCLEOTIDE SEQUENCE [LARGE SCALE GENOMIC DNA]</scope>
    <source>
        <strain evidence="2 3">OM05-15BH</strain>
    </source>
</reference>
<proteinExistence type="predicted"/>
<gene>
    <name evidence="2" type="ORF">DXB65_17175</name>
</gene>
<dbReference type="InterPro" id="IPR043708">
    <property type="entry name" value="DUF5648"/>
</dbReference>
<evidence type="ECO:0000313" key="2">
    <source>
        <dbReference type="EMBL" id="RGN32959.1"/>
    </source>
</evidence>
<dbReference type="InterPro" id="IPR020864">
    <property type="entry name" value="MACPF"/>
</dbReference>
<comment type="caution">
    <text evidence="2">The sequence shown here is derived from an EMBL/GenBank/DDBJ whole genome shotgun (WGS) entry which is preliminary data.</text>
</comment>
<organism evidence="2 3">
    <name type="scientific">Bacteroides oleiciplenus</name>
    <dbReference type="NCBI Taxonomy" id="626931"/>
    <lineage>
        <taxon>Bacteria</taxon>
        <taxon>Pseudomonadati</taxon>
        <taxon>Bacteroidota</taxon>
        <taxon>Bacteroidia</taxon>
        <taxon>Bacteroidales</taxon>
        <taxon>Bacteroidaceae</taxon>
        <taxon>Bacteroides</taxon>
    </lineage>
</organism>
<name>A0A3E5B616_9BACE</name>
<dbReference type="EMBL" id="QSUL01000012">
    <property type="protein sequence ID" value="RGN32959.1"/>
    <property type="molecule type" value="Genomic_DNA"/>
</dbReference>
<dbReference type="RefSeq" id="WP_117724988.1">
    <property type="nucleotide sequence ID" value="NZ_QSUL01000012.1"/>
</dbReference>
<protein>
    <recommendedName>
        <fullName evidence="1">MACPF domain-containing protein</fullName>
    </recommendedName>
</protein>
<dbReference type="Pfam" id="PF18885">
    <property type="entry name" value="DUF5648"/>
    <property type="match status" value="1"/>
</dbReference>
<dbReference type="PROSITE" id="PS51412">
    <property type="entry name" value="MACPF_2"/>
    <property type="match status" value="1"/>
</dbReference>
<dbReference type="PROSITE" id="PS51257">
    <property type="entry name" value="PROKAR_LIPOPROTEIN"/>
    <property type="match status" value="1"/>
</dbReference>
<dbReference type="Proteomes" id="UP000260983">
    <property type="component" value="Unassembled WGS sequence"/>
</dbReference>
<accession>A0A3E5B616</accession>
<sequence length="474" mass="53797">MKNLFYFSIMICMLYACSSDSDFNPEDNTSSDFYEFKAIPDKEVIFKAYPASMKQILGAGYDVTADHLSPEAIKAPIIDLEKLENSDIFDIYRMRANSSEPRDYAGENAATFLTDITKNLVLGDINSRNALSIGTILKHKEFESDYGHSSQYSFASSERLFTAERWYFSFFYTLDKYKYRYLTQEFENDVKSLTAEKIIKKYGTHILVDICIGTRFRGLYRTTVPTATSAADIARITLLSALTKIAQQGLFTGSAVGGWEEEVAQSIGGQLIFEFYGGDTALLPSQPTAADIDTWWKSFNEDNYTLTKITQDKVLPIYEMIEDATKREQVKNAMKEYISNQKLSSVSTTALLQAWDGKNHTYYTSYLENATSSNRKYEGAICSIYKQKRSNTVPLYVYSNGAKQRLSLEPLQTEDGWKLEKELGYVYASPVDGAIPLYEAENENDYCYTTEDKKEYGIEGSWKKAGIVCYTMPL</sequence>
<evidence type="ECO:0000313" key="3">
    <source>
        <dbReference type="Proteomes" id="UP000260983"/>
    </source>
</evidence>
<feature type="domain" description="MACPF" evidence="1">
    <location>
        <begin position="39"/>
        <end position="352"/>
    </location>
</feature>
<dbReference type="AlphaFoldDB" id="A0A3E5B616"/>
<evidence type="ECO:0000259" key="1">
    <source>
        <dbReference type="PROSITE" id="PS51412"/>
    </source>
</evidence>